<feature type="region of interest" description="Disordered" evidence="6">
    <location>
        <begin position="281"/>
        <end position="308"/>
    </location>
</feature>
<evidence type="ECO:0000256" key="5">
    <source>
        <dbReference type="ARBA" id="ARBA00038359"/>
    </source>
</evidence>
<dbReference type="InterPro" id="IPR052337">
    <property type="entry name" value="SAT4-like"/>
</dbReference>
<name>A0A2K1QRE6_9PEZI</name>
<dbReference type="AlphaFoldDB" id="A0A2K1QRE6"/>
<dbReference type="OrthoDB" id="4682787at2759"/>
<feature type="region of interest" description="Disordered" evidence="6">
    <location>
        <begin position="365"/>
        <end position="385"/>
    </location>
</feature>
<dbReference type="Proteomes" id="UP000243797">
    <property type="component" value="Unassembled WGS sequence"/>
</dbReference>
<evidence type="ECO:0000256" key="4">
    <source>
        <dbReference type="ARBA" id="ARBA00023136"/>
    </source>
</evidence>
<accession>A0A2K1QRE6</accession>
<evidence type="ECO:0000256" key="2">
    <source>
        <dbReference type="ARBA" id="ARBA00022692"/>
    </source>
</evidence>
<dbReference type="GO" id="GO:0016020">
    <property type="term" value="C:membrane"/>
    <property type="evidence" value="ECO:0007669"/>
    <property type="project" value="UniProtKB-SubCell"/>
</dbReference>
<dbReference type="InParanoid" id="A0A2K1QRE6"/>
<evidence type="ECO:0000259" key="8">
    <source>
        <dbReference type="Pfam" id="PF20684"/>
    </source>
</evidence>
<evidence type="ECO:0000256" key="7">
    <source>
        <dbReference type="SAM" id="Phobius"/>
    </source>
</evidence>
<feature type="compositionally biased region" description="Basic and acidic residues" evidence="6">
    <location>
        <begin position="281"/>
        <end position="296"/>
    </location>
</feature>
<keyword evidence="10" id="KW-1185">Reference proteome</keyword>
<feature type="transmembrane region" description="Helical" evidence="7">
    <location>
        <begin position="39"/>
        <end position="58"/>
    </location>
</feature>
<evidence type="ECO:0000256" key="6">
    <source>
        <dbReference type="SAM" id="MobiDB-lite"/>
    </source>
</evidence>
<keyword evidence="3 7" id="KW-1133">Transmembrane helix</keyword>
<comment type="similarity">
    <text evidence="5">Belongs to the SAT4 family.</text>
</comment>
<evidence type="ECO:0000256" key="1">
    <source>
        <dbReference type="ARBA" id="ARBA00004141"/>
    </source>
</evidence>
<evidence type="ECO:0000313" key="9">
    <source>
        <dbReference type="EMBL" id="PNS17612.1"/>
    </source>
</evidence>
<feature type="domain" description="Rhodopsin" evidence="8">
    <location>
        <begin position="37"/>
        <end position="213"/>
    </location>
</feature>
<dbReference type="EMBL" id="NKHZ01000049">
    <property type="protein sequence ID" value="PNS17612.1"/>
    <property type="molecule type" value="Genomic_DNA"/>
</dbReference>
<dbReference type="InterPro" id="IPR049326">
    <property type="entry name" value="Rhodopsin_dom_fungi"/>
</dbReference>
<dbReference type="PANTHER" id="PTHR33048">
    <property type="entry name" value="PTH11-LIKE INTEGRAL MEMBRANE PROTEIN (AFU_ORTHOLOGUE AFUA_5G11245)"/>
    <property type="match status" value="1"/>
</dbReference>
<protein>
    <recommendedName>
        <fullName evidence="8">Rhodopsin domain-containing protein</fullName>
    </recommendedName>
</protein>
<sequence length="385" mass="42897">MAMHFHGEGIKELFIVACIFLALPWIAMGLRVYLGLVSAALYIVTSILFKISLAIFVLRFLQQTWQRRLVIAATTISTVTGFGFFLLVLLQCGTPSSMLSNHLTDHCGPWHILQPINYLYAAIHTITDWIFALVPIAAVRSVNIPRRARISASLLLGLAAITPIASLVRMAFIEGLNVNKQLFPSPAIGITSVIELGLGMTAASCATLRPMFSCCLERAKHTVKHTLDLESPIAQKIEYVRKRHDETGKWTASTVVVQHAERETKPDSLVPEATTLATERVDSAKIEEESTKKEVDVPPPKSRRTSKNSLVAPLRTHRLESVVEIEEDTQRIEDQERLEVGEMPVPEIGKMTFEGRNRMTFFGRVSESGWGNESRPLSGRRTSRQ</sequence>
<comment type="caution">
    <text evidence="9">The sequence shown here is derived from an EMBL/GenBank/DDBJ whole genome shotgun (WGS) entry which is preliminary data.</text>
</comment>
<dbReference type="Pfam" id="PF20684">
    <property type="entry name" value="Fung_rhodopsin"/>
    <property type="match status" value="1"/>
</dbReference>
<feature type="transmembrane region" description="Helical" evidence="7">
    <location>
        <begin position="12"/>
        <end position="33"/>
    </location>
</feature>
<keyword evidence="2 7" id="KW-0812">Transmembrane</keyword>
<gene>
    <name evidence="9" type="ORF">CAC42_3007</name>
</gene>
<evidence type="ECO:0000256" key="3">
    <source>
        <dbReference type="ARBA" id="ARBA00022989"/>
    </source>
</evidence>
<dbReference type="PANTHER" id="PTHR33048:SF96">
    <property type="entry name" value="INTEGRAL MEMBRANE PROTEIN"/>
    <property type="match status" value="1"/>
</dbReference>
<proteinExistence type="inferred from homology"/>
<feature type="transmembrane region" description="Helical" evidence="7">
    <location>
        <begin position="70"/>
        <end position="90"/>
    </location>
</feature>
<feature type="transmembrane region" description="Helical" evidence="7">
    <location>
        <begin position="118"/>
        <end position="138"/>
    </location>
</feature>
<organism evidence="9 10">
    <name type="scientific">Sphaceloma murrayae</name>
    <dbReference type="NCBI Taxonomy" id="2082308"/>
    <lineage>
        <taxon>Eukaryota</taxon>
        <taxon>Fungi</taxon>
        <taxon>Dikarya</taxon>
        <taxon>Ascomycota</taxon>
        <taxon>Pezizomycotina</taxon>
        <taxon>Dothideomycetes</taxon>
        <taxon>Dothideomycetidae</taxon>
        <taxon>Myriangiales</taxon>
        <taxon>Elsinoaceae</taxon>
        <taxon>Sphaceloma</taxon>
    </lineage>
</organism>
<feature type="transmembrane region" description="Helical" evidence="7">
    <location>
        <begin position="150"/>
        <end position="172"/>
    </location>
</feature>
<keyword evidence="4 7" id="KW-0472">Membrane</keyword>
<evidence type="ECO:0000313" key="10">
    <source>
        <dbReference type="Proteomes" id="UP000243797"/>
    </source>
</evidence>
<comment type="subcellular location">
    <subcellularLocation>
        <location evidence="1">Membrane</location>
        <topology evidence="1">Multi-pass membrane protein</topology>
    </subcellularLocation>
</comment>
<reference evidence="9 10" key="1">
    <citation type="submission" date="2017-06" db="EMBL/GenBank/DDBJ databases">
        <title>Draft genome sequence of a variant of Elsinoe murrayae.</title>
        <authorList>
            <person name="Cheng Q."/>
        </authorList>
    </citation>
    <scope>NUCLEOTIDE SEQUENCE [LARGE SCALE GENOMIC DNA]</scope>
    <source>
        <strain evidence="9 10">CQ-2017a</strain>
    </source>
</reference>